<organism evidence="2 3">
    <name type="scientific">Grimontia marina</name>
    <dbReference type="NCBI Taxonomy" id="646534"/>
    <lineage>
        <taxon>Bacteria</taxon>
        <taxon>Pseudomonadati</taxon>
        <taxon>Pseudomonadota</taxon>
        <taxon>Gammaproteobacteria</taxon>
        <taxon>Vibrionales</taxon>
        <taxon>Vibrionaceae</taxon>
        <taxon>Grimontia</taxon>
    </lineage>
</organism>
<dbReference type="Gene3D" id="3.30.160.690">
    <property type="entry name" value="Bacterial toxin RNase RnlA/LsoA, N repeated domain"/>
    <property type="match status" value="1"/>
</dbReference>
<reference evidence="3" key="1">
    <citation type="submission" date="2016-02" db="EMBL/GenBank/DDBJ databases">
        <authorList>
            <person name="Rodrigo-Torres Lidia"/>
            <person name="Arahal R.David."/>
        </authorList>
    </citation>
    <scope>NUCLEOTIDE SEQUENCE [LARGE SCALE GENOMIC DNA]</scope>
    <source>
        <strain evidence="3">CECT 8713</strain>
    </source>
</reference>
<sequence length="346" mass="38667">MTYTNIALDRSLIENALRSHPEFETLRIVDAGKNCQNIFIQLKGEPTEALIRFFFKDKGRTTLLPQGANLALSNKLAGHVVENCQITVASRESFSIRNLNAENMDLLLEYLVTECHATVTTSEIPYGQKHKVIGCQGDDVTLTYYDKGTFMIQGSPVLLHNQVIEFLCEFLELRDIVQSQLNLVKTGIKAEEILGEMSATLPYSFDELDAKIKAIISPSLALVKLDIELTDYTVFAFPALRGLEGYVKGLFASKGIVIGKQGFAPHLHEVYHATLSEEAREKIDCEKTCTAINQCYGYYKDQRHGLFHANGILANTRVLTDRAEAVNVVNDVLLRIEQSHTLIRGL</sequence>
<dbReference type="RefSeq" id="WP_062714882.1">
    <property type="nucleotide sequence ID" value="NZ_CAWRCI010000080.1"/>
</dbReference>
<dbReference type="Gene3D" id="6.10.250.2650">
    <property type="match status" value="1"/>
</dbReference>
<dbReference type="Pfam" id="PF18869">
    <property type="entry name" value="HEPN_RnaseLS"/>
    <property type="match status" value="1"/>
</dbReference>
<dbReference type="Gene3D" id="3.30.310.240">
    <property type="entry name" value="Bacterial toxin RNase RnlA/LsoA, N-terminal domain"/>
    <property type="match status" value="1"/>
</dbReference>
<dbReference type="OrthoDB" id="6398311at2"/>
<dbReference type="EC" id="3.1.-.-" evidence="2"/>
<dbReference type="Pfam" id="PF15935">
    <property type="entry name" value="RnlA_toxin"/>
    <property type="match status" value="1"/>
</dbReference>
<dbReference type="AlphaFoldDB" id="A0A128FIZ3"/>
<evidence type="ECO:0000313" key="2">
    <source>
        <dbReference type="EMBL" id="CZF86749.1"/>
    </source>
</evidence>
<evidence type="ECO:0000259" key="1">
    <source>
        <dbReference type="Pfam" id="PF15935"/>
    </source>
</evidence>
<evidence type="ECO:0000313" key="3">
    <source>
        <dbReference type="Proteomes" id="UP000073601"/>
    </source>
</evidence>
<dbReference type="EMBL" id="FIZY01000080">
    <property type="protein sequence ID" value="CZF86749.1"/>
    <property type="molecule type" value="Genomic_DNA"/>
</dbReference>
<proteinExistence type="predicted"/>
<keyword evidence="3" id="KW-1185">Reference proteome</keyword>
<accession>A0A128FIZ3</accession>
<name>A0A128FIZ3_9GAMM</name>
<gene>
    <name evidence="2" type="primary">lsoA</name>
    <name evidence="2" type="ORF">GMA8713_04788</name>
</gene>
<protein>
    <submittedName>
        <fullName evidence="2">mRNA endoribonuclease LsoA</fullName>
        <ecNumber evidence="2">3.1.-.-</ecNumber>
    </submittedName>
</protein>
<keyword evidence="2" id="KW-0378">Hydrolase</keyword>
<dbReference type="GO" id="GO:0016787">
    <property type="term" value="F:hydrolase activity"/>
    <property type="evidence" value="ECO:0007669"/>
    <property type="project" value="UniProtKB-KW"/>
</dbReference>
<dbReference type="InterPro" id="IPR040975">
    <property type="entry name" value="HEPN_RnaseLS"/>
</dbReference>
<feature type="domain" description="Bacterial toxin RNase RnlA/LsoA N-terminal repeated" evidence="1">
    <location>
        <begin position="93"/>
        <end position="172"/>
    </location>
</feature>
<dbReference type="Proteomes" id="UP000073601">
    <property type="component" value="Unassembled WGS sequence"/>
</dbReference>
<dbReference type="InterPro" id="IPR031845">
    <property type="entry name" value="RnlA_toxin_NRD"/>
</dbReference>